<dbReference type="SUPFAM" id="SSF53335">
    <property type="entry name" value="S-adenosyl-L-methionine-dependent methyltransferases"/>
    <property type="match status" value="1"/>
</dbReference>
<name>A0A418WLJ1_9SPHN</name>
<dbReference type="EMBL" id="QYUM01000005">
    <property type="protein sequence ID" value="RJF83130.1"/>
    <property type="molecule type" value="Genomic_DNA"/>
</dbReference>
<dbReference type="Gene3D" id="3.40.50.150">
    <property type="entry name" value="Vaccinia Virus protein VP39"/>
    <property type="match status" value="1"/>
</dbReference>
<evidence type="ECO:0000313" key="1">
    <source>
        <dbReference type="EMBL" id="RJF83130.1"/>
    </source>
</evidence>
<comment type="caution">
    <text evidence="2">The sequence shown here is derived from an EMBL/GenBank/DDBJ whole genome shotgun (WGS) entry which is preliminary data.</text>
</comment>
<keyword evidence="2" id="KW-0489">Methyltransferase</keyword>
<dbReference type="EMBL" id="QYUM01000003">
    <property type="protein sequence ID" value="RJF90878.1"/>
    <property type="molecule type" value="Genomic_DNA"/>
</dbReference>
<dbReference type="Proteomes" id="UP000286100">
    <property type="component" value="Unassembled WGS sequence"/>
</dbReference>
<proteinExistence type="predicted"/>
<dbReference type="OrthoDB" id="939937at2"/>
<gene>
    <name evidence="2" type="ORF">D3876_11910</name>
    <name evidence="1" type="ORF">D3876_20150</name>
</gene>
<dbReference type="GO" id="GO:0008168">
    <property type="term" value="F:methyltransferase activity"/>
    <property type="evidence" value="ECO:0007669"/>
    <property type="project" value="UniProtKB-KW"/>
</dbReference>
<dbReference type="CDD" id="cd02440">
    <property type="entry name" value="AdoMet_MTases"/>
    <property type="match status" value="1"/>
</dbReference>
<evidence type="ECO:0000313" key="3">
    <source>
        <dbReference type="Proteomes" id="UP000286100"/>
    </source>
</evidence>
<keyword evidence="2" id="KW-0808">Transferase</keyword>
<keyword evidence="3" id="KW-1185">Reference proteome</keyword>
<organism evidence="2 3">
    <name type="scientific">Sphingomonas cavernae</name>
    <dbReference type="NCBI Taxonomy" id="2320861"/>
    <lineage>
        <taxon>Bacteria</taxon>
        <taxon>Pseudomonadati</taxon>
        <taxon>Pseudomonadota</taxon>
        <taxon>Alphaproteobacteria</taxon>
        <taxon>Sphingomonadales</taxon>
        <taxon>Sphingomonadaceae</taxon>
        <taxon>Sphingomonas</taxon>
    </lineage>
</organism>
<accession>A0A418WLJ1</accession>
<protein>
    <submittedName>
        <fullName evidence="2">Methyltransferase domain-containing protein</fullName>
    </submittedName>
</protein>
<reference evidence="2 3" key="1">
    <citation type="submission" date="2018-09" db="EMBL/GenBank/DDBJ databases">
        <authorList>
            <person name="Zhu H."/>
        </authorList>
    </citation>
    <scope>NUCLEOTIDE SEQUENCE [LARGE SCALE GENOMIC DNA]</scope>
    <source>
        <strain evidence="2 3">K2R01-6</strain>
    </source>
</reference>
<sequence length="246" mass="27215">MLDKIETSPSTLTSDDWRREVYEKYHSWKGWDVGTAARDAEIALREVRRAGGQAPSELLEIGYGDGAFLRRAAARGFRCSGVELDDSLCPELCASGIDARAGSISQFGDGQFDLVVAFDVFEHMEMAELLDVLKMTQRKMKYGGLLIARFPNMASPFGVINQYGDVTHCTTLSPKGYLQLANVAQLELVSISNALTNWHDLGILKFMMKPLAIAVRRCVELALGFAYYGAKVPLDPEVTVVVEKRK</sequence>
<dbReference type="Pfam" id="PF13489">
    <property type="entry name" value="Methyltransf_23"/>
    <property type="match status" value="1"/>
</dbReference>
<dbReference type="InterPro" id="IPR029063">
    <property type="entry name" value="SAM-dependent_MTases_sf"/>
</dbReference>
<dbReference type="RefSeq" id="WP_119762442.1">
    <property type="nucleotide sequence ID" value="NZ_QYUM01000003.1"/>
</dbReference>
<dbReference type="GO" id="GO:0032259">
    <property type="term" value="P:methylation"/>
    <property type="evidence" value="ECO:0007669"/>
    <property type="project" value="UniProtKB-KW"/>
</dbReference>
<dbReference type="AlphaFoldDB" id="A0A418WLJ1"/>
<evidence type="ECO:0000313" key="2">
    <source>
        <dbReference type="EMBL" id="RJF90878.1"/>
    </source>
</evidence>